<sequence length="156" mass="18045">MSARRTRDRVEFPRLRDRLGEDPARFLDRDLVGDRDAQRMVRERIGGIDSLEVLSAWRAVERKLADHYDREPRQGVLNALDDRGTWLDEHGDREERARPIDRGPPLESCAVFLDEDGSERKSRRTYQSPSPFDRDLDAYLSDSEESTVATDGGEER</sequence>
<dbReference type="RefSeq" id="WP_256423037.1">
    <property type="nucleotide sequence ID" value="NZ_JANHDI010000019.1"/>
</dbReference>
<dbReference type="EMBL" id="JBHUDK010000013">
    <property type="protein sequence ID" value="MFD1600173.1"/>
    <property type="molecule type" value="Genomic_DNA"/>
</dbReference>
<dbReference type="AlphaFoldDB" id="A0ABD6CQ79"/>
<evidence type="ECO:0000313" key="3">
    <source>
        <dbReference type="Proteomes" id="UP001597085"/>
    </source>
</evidence>
<reference evidence="2 3" key="1">
    <citation type="journal article" date="2019" name="Int. J. Syst. Evol. Microbiol.">
        <title>The Global Catalogue of Microorganisms (GCM) 10K type strain sequencing project: providing services to taxonomists for standard genome sequencing and annotation.</title>
        <authorList>
            <consortium name="The Broad Institute Genomics Platform"/>
            <consortium name="The Broad Institute Genome Sequencing Center for Infectious Disease"/>
            <person name="Wu L."/>
            <person name="Ma J."/>
        </authorList>
    </citation>
    <scope>NUCLEOTIDE SEQUENCE [LARGE SCALE GENOMIC DNA]</scope>
    <source>
        <strain evidence="2 3">CGMCC 1.12121</strain>
    </source>
</reference>
<protein>
    <submittedName>
        <fullName evidence="2">Uncharacterized protein</fullName>
    </submittedName>
</protein>
<feature type="compositionally biased region" description="Basic and acidic residues" evidence="1">
    <location>
        <begin position="80"/>
        <end position="101"/>
    </location>
</feature>
<evidence type="ECO:0000256" key="1">
    <source>
        <dbReference type="SAM" id="MobiDB-lite"/>
    </source>
</evidence>
<accession>A0ABD6CQ79</accession>
<keyword evidence="3" id="KW-1185">Reference proteome</keyword>
<name>A0ABD6CQ79_9EURY</name>
<gene>
    <name evidence="2" type="ORF">ACFSBX_14510</name>
</gene>
<feature type="region of interest" description="Disordered" evidence="1">
    <location>
        <begin position="73"/>
        <end position="156"/>
    </location>
</feature>
<proteinExistence type="predicted"/>
<organism evidence="2 3">
    <name type="scientific">Halobellus rarus</name>
    <dbReference type="NCBI Taxonomy" id="1126237"/>
    <lineage>
        <taxon>Archaea</taxon>
        <taxon>Methanobacteriati</taxon>
        <taxon>Methanobacteriota</taxon>
        <taxon>Stenosarchaea group</taxon>
        <taxon>Halobacteria</taxon>
        <taxon>Halobacteriales</taxon>
        <taxon>Haloferacaceae</taxon>
        <taxon>Halobellus</taxon>
    </lineage>
</organism>
<dbReference type="Proteomes" id="UP001597085">
    <property type="component" value="Unassembled WGS sequence"/>
</dbReference>
<comment type="caution">
    <text evidence="2">The sequence shown here is derived from an EMBL/GenBank/DDBJ whole genome shotgun (WGS) entry which is preliminary data.</text>
</comment>
<evidence type="ECO:0000313" key="2">
    <source>
        <dbReference type="EMBL" id="MFD1600173.1"/>
    </source>
</evidence>